<dbReference type="Pfam" id="PF00561">
    <property type="entry name" value="Abhydrolase_1"/>
    <property type="match status" value="1"/>
</dbReference>
<sequence>MINRKFINTTSISRLRALGLCQSATRASRWVAVAVAILLANHSAANTADTEMTTPAKTTTCYLDGLDEQFQCGKINVPENPKQPDGKQIDIHFAILPAIKNTHPDEALLAIAGGPGQSAIENAAGFNSMLTKVRQQRDILLIDQRGTGQSNILSCDEGDLNALSVNEDNLDMLAITEKCLAEIDADVTQYGSNTALKDFEAVREYLGYKKLHVYGISYGTRMAQLYMRHYPEALATVTLDGVVPMQQSVIAIGSSIERGLNVLWRDCKSTPECQQQFPDLVDEYNQVDQQLADAPISQKVRDPQTDEPSDFLLTRSKYSGAIRMAMYMPNIRALIPHAIHQAAQGNYQPILGIYALTADSTGIAIGMHASVVCGEDIHRITEQMRKDAKESYISGSMLDGLEKTCQAWPMTAEDDSFSEPVDSDIPTLLLSGELDPATPPNWGALAQEKLSKSKHFIAPYATHGVAYQSCGNDLVAQLVEQGSVKDIDGECLQKDVRRSFYLNANTVETLPVAVNSETKSTDIAPENSDTQTDTTAPANTAADKE</sequence>
<comment type="similarity">
    <text evidence="1">Belongs to the peptidase S33 family.</text>
</comment>
<keyword evidence="8" id="KW-1185">Reference proteome</keyword>
<dbReference type="Pfam" id="PF08386">
    <property type="entry name" value="Abhydrolase_4"/>
    <property type="match status" value="1"/>
</dbReference>
<keyword evidence="4" id="KW-0732">Signal</keyword>
<dbReference type="InterPro" id="IPR050266">
    <property type="entry name" value="AB_hydrolase_sf"/>
</dbReference>
<keyword evidence="2" id="KW-0378">Hydrolase</keyword>
<accession>A0ABQ2QV86</accession>
<evidence type="ECO:0000256" key="1">
    <source>
        <dbReference type="ARBA" id="ARBA00010088"/>
    </source>
</evidence>
<dbReference type="PANTHER" id="PTHR43798:SF27">
    <property type="entry name" value="HYDROLASE ALPHA_BETA HYDROLASE FOLD FAMILY"/>
    <property type="match status" value="1"/>
</dbReference>
<name>A0ABQ2QV86_9GAMM</name>
<evidence type="ECO:0000256" key="2">
    <source>
        <dbReference type="ARBA" id="ARBA00022801"/>
    </source>
</evidence>
<feature type="chain" id="PRO_5046853249" evidence="4">
    <location>
        <begin position="48"/>
        <end position="545"/>
    </location>
</feature>
<dbReference type="Proteomes" id="UP000654004">
    <property type="component" value="Unassembled WGS sequence"/>
</dbReference>
<dbReference type="InterPro" id="IPR000073">
    <property type="entry name" value="AB_hydrolase_1"/>
</dbReference>
<protein>
    <submittedName>
        <fullName evidence="7">Transporter</fullName>
    </submittedName>
</protein>
<feature type="compositionally biased region" description="Low complexity" evidence="3">
    <location>
        <begin position="529"/>
        <end position="545"/>
    </location>
</feature>
<evidence type="ECO:0000313" key="8">
    <source>
        <dbReference type="Proteomes" id="UP000654004"/>
    </source>
</evidence>
<evidence type="ECO:0000256" key="4">
    <source>
        <dbReference type="SAM" id="SignalP"/>
    </source>
</evidence>
<dbReference type="SUPFAM" id="SSF53474">
    <property type="entry name" value="alpha/beta-Hydrolases"/>
    <property type="match status" value="1"/>
</dbReference>
<dbReference type="RefSeq" id="WP_188958090.1">
    <property type="nucleotide sequence ID" value="NZ_BMQW01000010.1"/>
</dbReference>
<reference evidence="8" key="1">
    <citation type="journal article" date="2019" name="Int. J. Syst. Evol. Microbiol.">
        <title>The Global Catalogue of Microorganisms (GCM) 10K type strain sequencing project: providing services to taxonomists for standard genome sequencing and annotation.</title>
        <authorList>
            <consortium name="The Broad Institute Genomics Platform"/>
            <consortium name="The Broad Institute Genome Sequencing Center for Infectious Disease"/>
            <person name="Wu L."/>
            <person name="Ma J."/>
        </authorList>
    </citation>
    <scope>NUCLEOTIDE SEQUENCE [LARGE SCALE GENOMIC DNA]</scope>
    <source>
        <strain evidence="8">JCM 32305</strain>
    </source>
</reference>
<feature type="region of interest" description="Disordered" evidence="3">
    <location>
        <begin position="517"/>
        <end position="545"/>
    </location>
</feature>
<dbReference type="PANTHER" id="PTHR43798">
    <property type="entry name" value="MONOACYLGLYCEROL LIPASE"/>
    <property type="match status" value="1"/>
</dbReference>
<dbReference type="Gene3D" id="3.40.50.1820">
    <property type="entry name" value="alpha/beta hydrolase"/>
    <property type="match status" value="1"/>
</dbReference>
<gene>
    <name evidence="7" type="ORF">GCM10009410_32530</name>
</gene>
<dbReference type="EMBL" id="BMQW01000010">
    <property type="protein sequence ID" value="GGP96106.1"/>
    <property type="molecule type" value="Genomic_DNA"/>
</dbReference>
<dbReference type="InterPro" id="IPR029058">
    <property type="entry name" value="AB_hydrolase_fold"/>
</dbReference>
<dbReference type="InterPro" id="IPR002410">
    <property type="entry name" value="Peptidase_S33"/>
</dbReference>
<comment type="caution">
    <text evidence="7">The sequence shown here is derived from an EMBL/GenBank/DDBJ whole genome shotgun (WGS) entry which is preliminary data.</text>
</comment>
<dbReference type="PRINTS" id="PR00793">
    <property type="entry name" value="PROAMNOPTASE"/>
</dbReference>
<organism evidence="7 8">
    <name type="scientific">Shewanella ulleungensis</name>
    <dbReference type="NCBI Taxonomy" id="2282699"/>
    <lineage>
        <taxon>Bacteria</taxon>
        <taxon>Pseudomonadati</taxon>
        <taxon>Pseudomonadota</taxon>
        <taxon>Gammaproteobacteria</taxon>
        <taxon>Alteromonadales</taxon>
        <taxon>Shewanellaceae</taxon>
        <taxon>Shewanella</taxon>
    </lineage>
</organism>
<evidence type="ECO:0000313" key="7">
    <source>
        <dbReference type="EMBL" id="GGP96106.1"/>
    </source>
</evidence>
<feature type="domain" description="Peptidase S33 tripeptidyl aminopeptidase-like C-terminal" evidence="6">
    <location>
        <begin position="397"/>
        <end position="491"/>
    </location>
</feature>
<evidence type="ECO:0000259" key="5">
    <source>
        <dbReference type="Pfam" id="PF00561"/>
    </source>
</evidence>
<proteinExistence type="inferred from homology"/>
<feature type="signal peptide" evidence="4">
    <location>
        <begin position="1"/>
        <end position="47"/>
    </location>
</feature>
<dbReference type="InterPro" id="IPR013595">
    <property type="entry name" value="Pept_S33_TAP-like_C"/>
</dbReference>
<feature type="domain" description="AB hydrolase-1" evidence="5">
    <location>
        <begin position="108"/>
        <end position="242"/>
    </location>
</feature>
<evidence type="ECO:0000259" key="6">
    <source>
        <dbReference type="Pfam" id="PF08386"/>
    </source>
</evidence>
<evidence type="ECO:0000256" key="3">
    <source>
        <dbReference type="SAM" id="MobiDB-lite"/>
    </source>
</evidence>